<proteinExistence type="predicted"/>
<dbReference type="Proteomes" id="UP000267027">
    <property type="component" value="Unassembled WGS sequence"/>
</dbReference>
<sequence>MDFANLSSMVLSVVLPIFNGIYSSIHDSKKKCKMPISSRKSGY</sequence>
<reference evidence="2 3" key="2">
    <citation type="submission" date="2018-11" db="EMBL/GenBank/DDBJ databases">
        <authorList>
            <consortium name="Pathogen Informatics"/>
        </authorList>
    </citation>
    <scope>NUCLEOTIDE SEQUENCE [LARGE SCALE GENOMIC DNA]</scope>
    <source>
        <strain evidence="2 3">Costa Rica</strain>
    </source>
</reference>
<dbReference type="AlphaFoldDB" id="A0A0R3PJ63"/>
<feature type="transmembrane region" description="Helical" evidence="1">
    <location>
        <begin position="6"/>
        <end position="25"/>
    </location>
</feature>
<evidence type="ECO:0000313" key="2">
    <source>
        <dbReference type="EMBL" id="VDM56051.1"/>
    </source>
</evidence>
<protein>
    <submittedName>
        <fullName evidence="4">Transposase</fullName>
    </submittedName>
</protein>
<dbReference type="WBParaSite" id="ACOC_0000446501-mRNA-1">
    <property type="protein sequence ID" value="ACOC_0000446501-mRNA-1"/>
    <property type="gene ID" value="ACOC_0000446501"/>
</dbReference>
<reference evidence="4" key="1">
    <citation type="submission" date="2017-02" db="UniProtKB">
        <authorList>
            <consortium name="WormBaseParasite"/>
        </authorList>
    </citation>
    <scope>IDENTIFICATION</scope>
</reference>
<keyword evidence="1" id="KW-0472">Membrane</keyword>
<name>A0A0R3PJ63_ANGCS</name>
<evidence type="ECO:0000256" key="1">
    <source>
        <dbReference type="SAM" id="Phobius"/>
    </source>
</evidence>
<evidence type="ECO:0000313" key="4">
    <source>
        <dbReference type="WBParaSite" id="ACOC_0000446501-mRNA-1"/>
    </source>
</evidence>
<keyword evidence="1" id="KW-0812">Transmembrane</keyword>
<keyword evidence="3" id="KW-1185">Reference proteome</keyword>
<gene>
    <name evidence="2" type="ORF">ACOC_LOCUS4466</name>
</gene>
<keyword evidence="1" id="KW-1133">Transmembrane helix</keyword>
<evidence type="ECO:0000313" key="3">
    <source>
        <dbReference type="Proteomes" id="UP000267027"/>
    </source>
</evidence>
<dbReference type="EMBL" id="UYYA01003816">
    <property type="protein sequence ID" value="VDM56051.1"/>
    <property type="molecule type" value="Genomic_DNA"/>
</dbReference>
<accession>A0A0R3PJ63</accession>
<organism evidence="4">
    <name type="scientific">Angiostrongylus costaricensis</name>
    <name type="common">Nematode worm</name>
    <dbReference type="NCBI Taxonomy" id="334426"/>
    <lineage>
        <taxon>Eukaryota</taxon>
        <taxon>Metazoa</taxon>
        <taxon>Ecdysozoa</taxon>
        <taxon>Nematoda</taxon>
        <taxon>Chromadorea</taxon>
        <taxon>Rhabditida</taxon>
        <taxon>Rhabditina</taxon>
        <taxon>Rhabditomorpha</taxon>
        <taxon>Strongyloidea</taxon>
        <taxon>Metastrongylidae</taxon>
        <taxon>Angiostrongylus</taxon>
    </lineage>
</organism>